<accession>A0ABP0SSP1</accession>
<evidence type="ECO:0000313" key="7">
    <source>
        <dbReference type="Proteomes" id="UP001642464"/>
    </source>
</evidence>
<evidence type="ECO:0000256" key="3">
    <source>
        <dbReference type="ARBA" id="ARBA00022679"/>
    </source>
</evidence>
<dbReference type="SUPFAM" id="SSF53448">
    <property type="entry name" value="Nucleotide-diphospho-sugar transferases"/>
    <property type="match status" value="1"/>
</dbReference>
<gene>
    <name evidence="5" type="ORF">SCF082_LOCUS53152</name>
    <name evidence="6" type="ORF">SCF082_LOCUS53331</name>
</gene>
<keyword evidence="7" id="KW-1185">Reference proteome</keyword>
<dbReference type="Proteomes" id="UP001642464">
    <property type="component" value="Unassembled WGS sequence"/>
</dbReference>
<reference evidence="6 7" key="1">
    <citation type="submission" date="2024-02" db="EMBL/GenBank/DDBJ databases">
        <authorList>
            <person name="Chen Y."/>
            <person name="Shah S."/>
            <person name="Dougan E. K."/>
            <person name="Thang M."/>
            <person name="Chan C."/>
        </authorList>
    </citation>
    <scope>NUCLEOTIDE SEQUENCE [LARGE SCALE GENOMIC DNA]</scope>
</reference>
<dbReference type="Gene3D" id="3.90.550.10">
    <property type="entry name" value="Spore Coat Polysaccharide Biosynthesis Protein SpsA, Chain A"/>
    <property type="match status" value="1"/>
</dbReference>
<protein>
    <submittedName>
        <fullName evidence="6">6-mannosyltransferase MNN10 (Bud emergence delay protein 1) (Mannan polymerase II complex MNN10 subunit) (M-Pol II subunit MNN10)</fullName>
    </submittedName>
</protein>
<comment type="similarity">
    <text evidence="1">Belongs to the glycosyltransferase 34 family.</text>
</comment>
<dbReference type="InterPro" id="IPR029044">
    <property type="entry name" value="Nucleotide-diphossugar_trans"/>
</dbReference>
<dbReference type="InterPro" id="IPR008630">
    <property type="entry name" value="Glyco_trans_34"/>
</dbReference>
<name>A0ABP0SSP1_9DINO</name>
<dbReference type="Pfam" id="PF05637">
    <property type="entry name" value="Glyco_transf_34"/>
    <property type="match status" value="1"/>
</dbReference>
<evidence type="ECO:0000313" key="5">
    <source>
        <dbReference type="EMBL" id="CAK9114790.1"/>
    </source>
</evidence>
<feature type="chain" id="PRO_5045029604" evidence="4">
    <location>
        <begin position="22"/>
        <end position="490"/>
    </location>
</feature>
<evidence type="ECO:0000256" key="1">
    <source>
        <dbReference type="ARBA" id="ARBA00005664"/>
    </source>
</evidence>
<keyword evidence="2" id="KW-0328">Glycosyltransferase</keyword>
<keyword evidence="4" id="KW-0732">Signal</keyword>
<evidence type="ECO:0000313" key="6">
    <source>
        <dbReference type="EMBL" id="CAK9115200.1"/>
    </source>
</evidence>
<keyword evidence="3" id="KW-0808">Transferase</keyword>
<feature type="signal peptide" evidence="4">
    <location>
        <begin position="1"/>
        <end position="21"/>
    </location>
</feature>
<comment type="caution">
    <text evidence="6">The sequence shown here is derived from an EMBL/GenBank/DDBJ whole genome shotgun (WGS) entry which is preliminary data.</text>
</comment>
<sequence length="490" mass="55276">MSARLAAVTIALLLLCSRSDAGPYDLVAVQLLEEECPASTDREVLNAWHTPTVASLEARAHLAGNFGRASRAAALAHWLAALLRLFEEHLPAAFQCSALCAQHLQSTAEWSLSLDYPRRARILIQLGNAFKFQALKDFANLYHEIKAVHGEVNEAVRSQSAMPKRFLPRLHIQYQIMLGQLHEALRVHPLPWQHDRAQSVEIHSICAYQPDPTSKTSLESPLLELSVPNHRAYAQRHGYRYVVHTENVLPDREAHYSKMYVVHQRMQGGEPHWAHQSTMPAGPPPEWIFFIDCDAFFTDFETSIGRLLATYSDDHADRAAAAAVQFLVAEDPGGINTGVFLIRNSPWSVSFLERVASSNFMVAWDQSMFFWHMVRGALDMDLAQDEDFTYPKEVRLVHQAHFNAFVPPASVDWMAYEWRPGDFVRHFAGCPWQEQPCLKMMLETAQMAPLRAQEQAEYLARTGVGGPAKRVDGIAPWRFKGLGGHQAFFT</sequence>
<organism evidence="6 7">
    <name type="scientific">Durusdinium trenchii</name>
    <dbReference type="NCBI Taxonomy" id="1381693"/>
    <lineage>
        <taxon>Eukaryota</taxon>
        <taxon>Sar</taxon>
        <taxon>Alveolata</taxon>
        <taxon>Dinophyceae</taxon>
        <taxon>Suessiales</taxon>
        <taxon>Symbiodiniaceae</taxon>
        <taxon>Durusdinium</taxon>
    </lineage>
</organism>
<evidence type="ECO:0000256" key="4">
    <source>
        <dbReference type="SAM" id="SignalP"/>
    </source>
</evidence>
<dbReference type="EMBL" id="CAXAMM010044572">
    <property type="protein sequence ID" value="CAK9115200.1"/>
    <property type="molecule type" value="Genomic_DNA"/>
</dbReference>
<dbReference type="PANTHER" id="PTHR31306">
    <property type="entry name" value="ALPHA-1,6-MANNOSYLTRANSFERASE MNN11-RELATED"/>
    <property type="match status" value="1"/>
</dbReference>
<evidence type="ECO:0000256" key="2">
    <source>
        <dbReference type="ARBA" id="ARBA00022676"/>
    </source>
</evidence>
<proteinExistence type="inferred from homology"/>
<dbReference type="PANTHER" id="PTHR31306:SF4">
    <property type="entry name" value="ALPHA-1,2-GALACTOSYLTRANSFERASE"/>
    <property type="match status" value="1"/>
</dbReference>
<dbReference type="EMBL" id="CAXAMM010044461">
    <property type="protein sequence ID" value="CAK9114790.1"/>
    <property type="molecule type" value="Genomic_DNA"/>
</dbReference>